<accession>A0A4Y6UIW2</accession>
<dbReference type="RefSeq" id="WP_141460520.1">
    <property type="nucleotide sequence ID" value="NZ_CP038141.1"/>
</dbReference>
<sequence length="102" mass="11932">MRNWFIIFVLLEIIQISSAWADRSTQHLPVVRGAHVMGYQLFQLERNILKCNGVPKLWHVADIKPREQESSFCKGRVIRGERVTPHYLPNFKMPKFKVSLKG</sequence>
<proteinExistence type="predicted"/>
<dbReference type="EMBL" id="CP038141">
    <property type="protein sequence ID" value="QDH17004.1"/>
    <property type="molecule type" value="Genomic_DNA"/>
</dbReference>
<dbReference type="AlphaFoldDB" id="A0A4Y6UIW2"/>
<gene>
    <name evidence="1" type="ORF">E3D00_05075</name>
</gene>
<dbReference type="KEGG" id="ssam:E3D00_05075"/>
<protein>
    <submittedName>
        <fullName evidence="1">Uncharacterized protein</fullName>
    </submittedName>
</protein>
<organism evidence="1 2">
    <name type="scientific">Swingsia samuiensis</name>
    <dbReference type="NCBI Taxonomy" id="1293412"/>
    <lineage>
        <taxon>Bacteria</taxon>
        <taxon>Pseudomonadati</taxon>
        <taxon>Pseudomonadota</taxon>
        <taxon>Alphaproteobacteria</taxon>
        <taxon>Acetobacterales</taxon>
        <taxon>Acetobacteraceae</taxon>
        <taxon>Swingsia</taxon>
    </lineage>
</organism>
<evidence type="ECO:0000313" key="2">
    <source>
        <dbReference type="Proteomes" id="UP000316313"/>
    </source>
</evidence>
<name>A0A4Y6UIW2_9PROT</name>
<reference evidence="1 2" key="1">
    <citation type="submission" date="2019-03" db="EMBL/GenBank/DDBJ databases">
        <title>The complete genome sequence of Swingsia samuiensis NBRC107927(T).</title>
        <authorList>
            <person name="Chua K.-O."/>
            <person name="Chan K.-G."/>
            <person name="See-Too W.-S."/>
        </authorList>
    </citation>
    <scope>NUCLEOTIDE SEQUENCE [LARGE SCALE GENOMIC DNA]</scope>
    <source>
        <strain evidence="1 2">AH83</strain>
    </source>
</reference>
<keyword evidence="2" id="KW-1185">Reference proteome</keyword>
<evidence type="ECO:0000313" key="1">
    <source>
        <dbReference type="EMBL" id="QDH17004.1"/>
    </source>
</evidence>
<dbReference type="Proteomes" id="UP000316313">
    <property type="component" value="Chromosome"/>
</dbReference>